<feature type="region of interest" description="Disordered" evidence="10">
    <location>
        <begin position="1"/>
        <end position="101"/>
    </location>
</feature>
<feature type="compositionally biased region" description="Low complexity" evidence="10">
    <location>
        <begin position="18"/>
        <end position="35"/>
    </location>
</feature>
<dbReference type="PROSITE" id="PS50192">
    <property type="entry name" value="T_SNARE"/>
    <property type="match status" value="1"/>
</dbReference>
<dbReference type="FunCoup" id="A0A066WNN3">
    <property type="interactions" value="378"/>
</dbReference>
<comment type="similarity">
    <text evidence="2">Belongs to the syntaxin family.</text>
</comment>
<keyword evidence="9 11" id="KW-0472">Membrane</keyword>
<dbReference type="PANTHER" id="PTHR19957:SF83">
    <property type="entry name" value="SYNTAXIN-16"/>
    <property type="match status" value="1"/>
</dbReference>
<dbReference type="GO" id="GO:0000149">
    <property type="term" value="F:SNARE binding"/>
    <property type="evidence" value="ECO:0007669"/>
    <property type="project" value="TreeGrafter"/>
</dbReference>
<dbReference type="CDD" id="cd15845">
    <property type="entry name" value="SNARE_syntaxin16"/>
    <property type="match status" value="1"/>
</dbReference>
<feature type="compositionally biased region" description="Polar residues" evidence="10">
    <location>
        <begin position="41"/>
        <end position="55"/>
    </location>
</feature>
<dbReference type="SMART" id="SM00397">
    <property type="entry name" value="t_SNARE"/>
    <property type="match status" value="1"/>
</dbReference>
<evidence type="ECO:0000313" key="13">
    <source>
        <dbReference type="EMBL" id="KDN52614.1"/>
    </source>
</evidence>
<name>A0A066WNN3_TILAU</name>
<evidence type="ECO:0000256" key="1">
    <source>
        <dbReference type="ARBA" id="ARBA00004409"/>
    </source>
</evidence>
<evidence type="ECO:0000256" key="5">
    <source>
        <dbReference type="ARBA" id="ARBA00022927"/>
    </source>
</evidence>
<dbReference type="AlphaFoldDB" id="A0A066WNN3"/>
<comment type="caution">
    <text evidence="13">The sequence shown here is derived from an EMBL/GenBank/DDBJ whole genome shotgun (WGS) entry which is preliminary data.</text>
</comment>
<dbReference type="GO" id="GO:0000139">
    <property type="term" value="C:Golgi membrane"/>
    <property type="evidence" value="ECO:0007669"/>
    <property type="project" value="UniProtKB-SubCell"/>
</dbReference>
<dbReference type="InterPro" id="IPR010989">
    <property type="entry name" value="SNARE"/>
</dbReference>
<evidence type="ECO:0000256" key="11">
    <source>
        <dbReference type="SAM" id="Phobius"/>
    </source>
</evidence>
<keyword evidence="7" id="KW-0333">Golgi apparatus</keyword>
<evidence type="ECO:0000256" key="8">
    <source>
        <dbReference type="ARBA" id="ARBA00023054"/>
    </source>
</evidence>
<dbReference type="InterPro" id="IPR006012">
    <property type="entry name" value="Syntaxin/epimorphin_CS"/>
</dbReference>
<dbReference type="OMA" id="VEWNVME"/>
<dbReference type="STRING" id="1037660.A0A066WNN3"/>
<evidence type="ECO:0000256" key="4">
    <source>
        <dbReference type="ARBA" id="ARBA00022692"/>
    </source>
</evidence>
<feature type="region of interest" description="Disordered" evidence="10">
    <location>
        <begin position="192"/>
        <end position="214"/>
    </location>
</feature>
<feature type="transmembrane region" description="Helical" evidence="11">
    <location>
        <begin position="395"/>
        <end position="415"/>
    </location>
</feature>
<keyword evidence="5" id="KW-0653">Protein transport</keyword>
<sequence>MSTRSSTPLSDHRGAGPSGAIAAGSSSLSTGTSPLPRQAYLGTTRSRTLLFQSYRDSVPRSRVPTSGAYSEDDGGAYFSSSSDLKGKRRQGSYFDSNGDLRHDAEEDVRAGLLNGAADPDGSSYPPAPTHTSIDLSALPPKWVDISDELDKLHAKHLLPAFTDRSKEEQEIENLTTEITREFRKCSRLISSLAQHTKRQQHQSSKTRGPSSTPQLTNRQIVLAQNVQTALATKVQDLSGIFRKKQSVYLQRLKGMEVRGRDLAAASGMLSKNGVLHRDSEIAVREDMELSYQQLKPSGGQPESLLLLEEQELASGKDQEEANIQQRDREVTQIAKSIAELAELFQDLSALVIEQGTMVDRIDFNIENMGKHMHAAVEELNTAQRYQRRTGRVQCILFLILCIALLLAIIIIKPFWRSASRRA</sequence>
<dbReference type="PANTHER" id="PTHR19957">
    <property type="entry name" value="SYNTAXIN"/>
    <property type="match status" value="1"/>
</dbReference>
<keyword evidence="4 11" id="KW-0812">Transmembrane</keyword>
<evidence type="ECO:0000256" key="10">
    <source>
        <dbReference type="SAM" id="MobiDB-lite"/>
    </source>
</evidence>
<dbReference type="GeneID" id="25267003"/>
<dbReference type="HOGENOM" id="CLU_038177_0_0_1"/>
<feature type="domain" description="T-SNARE coiled-coil homology" evidence="12">
    <location>
        <begin position="320"/>
        <end position="382"/>
    </location>
</feature>
<evidence type="ECO:0000256" key="9">
    <source>
        <dbReference type="ARBA" id="ARBA00023136"/>
    </source>
</evidence>
<dbReference type="InterPro" id="IPR000727">
    <property type="entry name" value="T_SNARE_dom"/>
</dbReference>
<feature type="compositionally biased region" description="Polar residues" evidence="10">
    <location>
        <begin position="201"/>
        <end position="214"/>
    </location>
</feature>
<keyword evidence="3" id="KW-0813">Transport</keyword>
<evidence type="ECO:0000256" key="7">
    <source>
        <dbReference type="ARBA" id="ARBA00023034"/>
    </source>
</evidence>
<evidence type="ECO:0000256" key="2">
    <source>
        <dbReference type="ARBA" id="ARBA00009063"/>
    </source>
</evidence>
<dbReference type="SUPFAM" id="SSF47661">
    <property type="entry name" value="t-snare proteins"/>
    <property type="match status" value="1"/>
</dbReference>
<dbReference type="OrthoDB" id="10251371at2759"/>
<dbReference type="RefSeq" id="XP_013245453.1">
    <property type="nucleotide sequence ID" value="XM_013389999.1"/>
</dbReference>
<dbReference type="GO" id="GO:0006906">
    <property type="term" value="P:vesicle fusion"/>
    <property type="evidence" value="ECO:0007669"/>
    <property type="project" value="TreeGrafter"/>
</dbReference>
<keyword evidence="14" id="KW-1185">Reference proteome</keyword>
<keyword evidence="8" id="KW-0175">Coiled coil</keyword>
<dbReference type="GO" id="GO:0006886">
    <property type="term" value="P:intracellular protein transport"/>
    <property type="evidence" value="ECO:0007669"/>
    <property type="project" value="InterPro"/>
</dbReference>
<dbReference type="InParanoid" id="A0A066WNN3"/>
<organism evidence="13 14">
    <name type="scientific">Tilletiaria anomala (strain ATCC 24038 / CBS 436.72 / UBC 951)</name>
    <dbReference type="NCBI Taxonomy" id="1037660"/>
    <lineage>
        <taxon>Eukaryota</taxon>
        <taxon>Fungi</taxon>
        <taxon>Dikarya</taxon>
        <taxon>Basidiomycota</taxon>
        <taxon>Ustilaginomycotina</taxon>
        <taxon>Exobasidiomycetes</taxon>
        <taxon>Georgefischeriales</taxon>
        <taxon>Tilletiariaceae</taxon>
        <taxon>Tilletiaria</taxon>
    </lineage>
</organism>
<dbReference type="GO" id="GO:0031201">
    <property type="term" value="C:SNARE complex"/>
    <property type="evidence" value="ECO:0007669"/>
    <property type="project" value="TreeGrafter"/>
</dbReference>
<dbReference type="Pfam" id="PF05739">
    <property type="entry name" value="SNARE"/>
    <property type="match status" value="1"/>
</dbReference>
<evidence type="ECO:0000256" key="6">
    <source>
        <dbReference type="ARBA" id="ARBA00022989"/>
    </source>
</evidence>
<dbReference type="GO" id="GO:0048278">
    <property type="term" value="P:vesicle docking"/>
    <property type="evidence" value="ECO:0007669"/>
    <property type="project" value="TreeGrafter"/>
</dbReference>
<dbReference type="Gene3D" id="1.20.58.70">
    <property type="match status" value="1"/>
</dbReference>
<reference evidence="13 14" key="1">
    <citation type="submission" date="2014-05" db="EMBL/GenBank/DDBJ databases">
        <title>Draft genome sequence of a rare smut relative, Tilletiaria anomala UBC 951.</title>
        <authorList>
            <consortium name="DOE Joint Genome Institute"/>
            <person name="Toome M."/>
            <person name="Kuo A."/>
            <person name="Henrissat B."/>
            <person name="Lipzen A."/>
            <person name="Tritt A."/>
            <person name="Yoshinaga Y."/>
            <person name="Zane M."/>
            <person name="Barry K."/>
            <person name="Grigoriev I.V."/>
            <person name="Spatafora J.W."/>
            <person name="Aimea M.C."/>
        </authorList>
    </citation>
    <scope>NUCLEOTIDE SEQUENCE [LARGE SCALE GENOMIC DNA]</scope>
    <source>
        <strain evidence="13 14">UBC 951</strain>
    </source>
</reference>
<evidence type="ECO:0000313" key="14">
    <source>
        <dbReference type="Proteomes" id="UP000027361"/>
    </source>
</evidence>
<dbReference type="InterPro" id="IPR045242">
    <property type="entry name" value="Syntaxin"/>
</dbReference>
<accession>A0A066WNN3</accession>
<protein>
    <submittedName>
        <fullName evidence="13">t-SNARE</fullName>
    </submittedName>
</protein>
<feature type="region of interest" description="Disordered" evidence="10">
    <location>
        <begin position="113"/>
        <end position="132"/>
    </location>
</feature>
<comment type="subcellular location">
    <subcellularLocation>
        <location evidence="1">Golgi apparatus membrane</location>
        <topology evidence="1">Single-pass type IV membrane protein</topology>
    </subcellularLocation>
</comment>
<evidence type="ECO:0000256" key="3">
    <source>
        <dbReference type="ARBA" id="ARBA00022448"/>
    </source>
</evidence>
<dbReference type="EMBL" id="JMSN01000008">
    <property type="protein sequence ID" value="KDN52614.1"/>
    <property type="molecule type" value="Genomic_DNA"/>
</dbReference>
<keyword evidence="6 11" id="KW-1133">Transmembrane helix</keyword>
<evidence type="ECO:0000259" key="12">
    <source>
        <dbReference type="PROSITE" id="PS50192"/>
    </source>
</evidence>
<dbReference type="PROSITE" id="PS00914">
    <property type="entry name" value="SYNTAXIN"/>
    <property type="match status" value="1"/>
</dbReference>
<dbReference type="Proteomes" id="UP000027361">
    <property type="component" value="Unassembled WGS sequence"/>
</dbReference>
<proteinExistence type="inferred from homology"/>
<gene>
    <name evidence="13" type="ORF">K437DRAFT_289871</name>
</gene>
<dbReference type="GO" id="GO:0005484">
    <property type="term" value="F:SNAP receptor activity"/>
    <property type="evidence" value="ECO:0007669"/>
    <property type="project" value="InterPro"/>
</dbReference>